<evidence type="ECO:0000256" key="1">
    <source>
        <dbReference type="SAM" id="MobiDB-lite"/>
    </source>
</evidence>
<feature type="region of interest" description="Disordered" evidence="1">
    <location>
        <begin position="603"/>
        <end position="623"/>
    </location>
</feature>
<keyword evidence="3" id="KW-1185">Reference proteome</keyword>
<reference evidence="2" key="1">
    <citation type="submission" date="2021-03" db="EMBL/GenBank/DDBJ databases">
        <title>Comparative genomics and phylogenomic investigation of the class Geoglossomycetes provide insights into ecological specialization and systematics.</title>
        <authorList>
            <person name="Melie T."/>
            <person name="Pirro S."/>
            <person name="Miller A.N."/>
            <person name="Quandt A."/>
        </authorList>
    </citation>
    <scope>NUCLEOTIDE SEQUENCE</scope>
    <source>
        <strain evidence="2">GBOQ0MN5Z8</strain>
    </source>
</reference>
<dbReference type="Proteomes" id="UP000698800">
    <property type="component" value="Unassembled WGS sequence"/>
</dbReference>
<feature type="region of interest" description="Disordered" evidence="1">
    <location>
        <begin position="1"/>
        <end position="20"/>
    </location>
</feature>
<dbReference type="AlphaFoldDB" id="A0A9P8L2R1"/>
<dbReference type="OrthoDB" id="4638065at2759"/>
<feature type="region of interest" description="Disordered" evidence="1">
    <location>
        <begin position="103"/>
        <end position="123"/>
    </location>
</feature>
<gene>
    <name evidence="2" type="ORF">FGG08_005606</name>
</gene>
<protein>
    <submittedName>
        <fullName evidence="2">Uncharacterized protein</fullName>
    </submittedName>
</protein>
<feature type="compositionally biased region" description="Polar residues" evidence="1">
    <location>
        <begin position="1"/>
        <end position="15"/>
    </location>
</feature>
<organism evidence="2 3">
    <name type="scientific">Glutinoglossum americanum</name>
    <dbReference type="NCBI Taxonomy" id="1670608"/>
    <lineage>
        <taxon>Eukaryota</taxon>
        <taxon>Fungi</taxon>
        <taxon>Dikarya</taxon>
        <taxon>Ascomycota</taxon>
        <taxon>Pezizomycotina</taxon>
        <taxon>Geoglossomycetes</taxon>
        <taxon>Geoglossales</taxon>
        <taxon>Geoglossaceae</taxon>
        <taxon>Glutinoglossum</taxon>
    </lineage>
</organism>
<proteinExistence type="predicted"/>
<comment type="caution">
    <text evidence="2">The sequence shown here is derived from an EMBL/GenBank/DDBJ whole genome shotgun (WGS) entry which is preliminary data.</text>
</comment>
<name>A0A9P8L2R1_9PEZI</name>
<dbReference type="EMBL" id="JAGHQL010000137">
    <property type="protein sequence ID" value="KAH0537614.1"/>
    <property type="molecule type" value="Genomic_DNA"/>
</dbReference>
<accession>A0A9P8L2R1</accession>
<sequence>MTGSESPTDPFSSRRTSIEPVECIDMTQDDIPIEGSPDVVSSLEAKASGKRSGKLLSEDELKLYLLMLQPVQDLLEQQKIKITQLEMEIEGLRARKMQVFKTKSDKDVQGKRKRAAGDRPGQATCHAGEVHIKEMHTEEMAGRAAARDPNAPRAEEQVVQGLGNPPQLLGHMGPVVASAASAIGSFAYGLREAFQSPASWWRSINPLGQPARDTINKQLPLLELPLRIDCFPWLNLDEPATFHQSPCEVYILQGIANARDHEGGMNNTHTLDRSGPGNIITGTSFSSLLGNDSKPPKPSNRLKGKGIPKKLTYDKWITRERAFHDRLWAVSRLYEPIPPDTIYIAQDKLRRNILAVFPNGLEVAYGHEEAERYMANTTYNLQEYARSQPPPVIEDCRHIHHGWWVEKNPHLQPPNGRCGVLHWGTWPELGKKKGPIWSKDTMKGGTRSNPQDGAYAMRYRMETMKSLGPLMKAIDLLFQIVDKRTRDAYRTEFDLLSSGAMVYSTKNANEELFPLRAILINTLTEEHIDSGDWEGGWAWLGIFGKFTGGDFCLSQLGIQVPMPAGSIVDVRGSLLKHFVAPWKGYRYFVVHFFKESLRQRPSKKQTATGVDTEAKCSRAGTRNESVLNLSERAKQRQRTRNRRRTRAREIRRMVAYDHVKPEDWYTAQE</sequence>
<evidence type="ECO:0000313" key="2">
    <source>
        <dbReference type="EMBL" id="KAH0537614.1"/>
    </source>
</evidence>
<evidence type="ECO:0000313" key="3">
    <source>
        <dbReference type="Proteomes" id="UP000698800"/>
    </source>
</evidence>
<feature type="region of interest" description="Disordered" evidence="1">
    <location>
        <begin position="285"/>
        <end position="305"/>
    </location>
</feature>
<dbReference type="Gene3D" id="3.60.130.30">
    <property type="match status" value="1"/>
</dbReference>